<keyword evidence="2" id="KW-1185">Reference proteome</keyword>
<protein>
    <submittedName>
        <fullName evidence="1">Uncharacterized protein</fullName>
    </submittedName>
</protein>
<dbReference type="EMBL" id="CM001741">
    <property type="protein sequence ID" value="KJB15273.1"/>
    <property type="molecule type" value="Genomic_DNA"/>
</dbReference>
<evidence type="ECO:0000313" key="2">
    <source>
        <dbReference type="Proteomes" id="UP000032304"/>
    </source>
</evidence>
<dbReference type="AlphaFoldDB" id="A0A0D2NP49"/>
<proteinExistence type="predicted"/>
<sequence length="82" mass="9124">LALLAIDEYVDDILDWAIFEELSISCKLILNVVGMEETEALEVLKSVLCVSGFDSSSIFNLLKVALVLPISKEWLGAFWVAY</sequence>
<accession>A0A0D2NP49</accession>
<reference evidence="1 2" key="1">
    <citation type="journal article" date="2012" name="Nature">
        <title>Repeated polyploidization of Gossypium genomes and the evolution of spinnable cotton fibres.</title>
        <authorList>
            <person name="Paterson A.H."/>
            <person name="Wendel J.F."/>
            <person name="Gundlach H."/>
            <person name="Guo H."/>
            <person name="Jenkins J."/>
            <person name="Jin D."/>
            <person name="Llewellyn D."/>
            <person name="Showmaker K.C."/>
            <person name="Shu S."/>
            <person name="Udall J."/>
            <person name="Yoo M.J."/>
            <person name="Byers R."/>
            <person name="Chen W."/>
            <person name="Doron-Faigenboim A."/>
            <person name="Duke M.V."/>
            <person name="Gong L."/>
            <person name="Grimwood J."/>
            <person name="Grover C."/>
            <person name="Grupp K."/>
            <person name="Hu G."/>
            <person name="Lee T.H."/>
            <person name="Li J."/>
            <person name="Lin L."/>
            <person name="Liu T."/>
            <person name="Marler B.S."/>
            <person name="Page J.T."/>
            <person name="Roberts A.W."/>
            <person name="Romanel E."/>
            <person name="Sanders W.S."/>
            <person name="Szadkowski E."/>
            <person name="Tan X."/>
            <person name="Tang H."/>
            <person name="Xu C."/>
            <person name="Wang J."/>
            <person name="Wang Z."/>
            <person name="Zhang D."/>
            <person name="Zhang L."/>
            <person name="Ashrafi H."/>
            <person name="Bedon F."/>
            <person name="Bowers J.E."/>
            <person name="Brubaker C.L."/>
            <person name="Chee P.W."/>
            <person name="Das S."/>
            <person name="Gingle A.R."/>
            <person name="Haigler C.H."/>
            <person name="Harker D."/>
            <person name="Hoffmann L.V."/>
            <person name="Hovav R."/>
            <person name="Jones D.C."/>
            <person name="Lemke C."/>
            <person name="Mansoor S."/>
            <person name="ur Rahman M."/>
            <person name="Rainville L.N."/>
            <person name="Rambani A."/>
            <person name="Reddy U.K."/>
            <person name="Rong J.K."/>
            <person name="Saranga Y."/>
            <person name="Scheffler B.E."/>
            <person name="Scheffler J.A."/>
            <person name="Stelly D.M."/>
            <person name="Triplett B.A."/>
            <person name="Van Deynze A."/>
            <person name="Vaslin M.F."/>
            <person name="Waghmare V.N."/>
            <person name="Walford S.A."/>
            <person name="Wright R.J."/>
            <person name="Zaki E.A."/>
            <person name="Zhang T."/>
            <person name="Dennis E.S."/>
            <person name="Mayer K.F."/>
            <person name="Peterson D.G."/>
            <person name="Rokhsar D.S."/>
            <person name="Wang X."/>
            <person name="Schmutz J."/>
        </authorList>
    </citation>
    <scope>NUCLEOTIDE SEQUENCE [LARGE SCALE GENOMIC DNA]</scope>
</reference>
<name>A0A0D2NP49_GOSRA</name>
<evidence type="ECO:0000313" key="1">
    <source>
        <dbReference type="EMBL" id="KJB15273.1"/>
    </source>
</evidence>
<gene>
    <name evidence="1" type="ORF">B456_002G168000</name>
</gene>
<feature type="non-terminal residue" evidence="1">
    <location>
        <position position="1"/>
    </location>
</feature>
<organism evidence="1 2">
    <name type="scientific">Gossypium raimondii</name>
    <name type="common">Peruvian cotton</name>
    <name type="synonym">Gossypium klotzschianum subsp. raimondii</name>
    <dbReference type="NCBI Taxonomy" id="29730"/>
    <lineage>
        <taxon>Eukaryota</taxon>
        <taxon>Viridiplantae</taxon>
        <taxon>Streptophyta</taxon>
        <taxon>Embryophyta</taxon>
        <taxon>Tracheophyta</taxon>
        <taxon>Spermatophyta</taxon>
        <taxon>Magnoliopsida</taxon>
        <taxon>eudicotyledons</taxon>
        <taxon>Gunneridae</taxon>
        <taxon>Pentapetalae</taxon>
        <taxon>rosids</taxon>
        <taxon>malvids</taxon>
        <taxon>Malvales</taxon>
        <taxon>Malvaceae</taxon>
        <taxon>Malvoideae</taxon>
        <taxon>Gossypium</taxon>
    </lineage>
</organism>
<dbReference type="Gramene" id="KJB15273">
    <property type="protein sequence ID" value="KJB15273"/>
    <property type="gene ID" value="B456_002G168000"/>
</dbReference>
<dbReference type="Proteomes" id="UP000032304">
    <property type="component" value="Chromosome 2"/>
</dbReference>